<name>A0A8J3E394_9PROT</name>
<feature type="domain" description="VOC" evidence="1">
    <location>
        <begin position="202"/>
        <end position="321"/>
    </location>
</feature>
<dbReference type="InterPro" id="IPR029068">
    <property type="entry name" value="Glyas_Bleomycin-R_OHBP_Dase"/>
</dbReference>
<dbReference type="Pfam" id="PF07883">
    <property type="entry name" value="Cupin_2"/>
    <property type="match status" value="1"/>
</dbReference>
<organism evidence="2 3">
    <name type="scientific">Aliidongia dinghuensis</name>
    <dbReference type="NCBI Taxonomy" id="1867774"/>
    <lineage>
        <taxon>Bacteria</taxon>
        <taxon>Pseudomonadati</taxon>
        <taxon>Pseudomonadota</taxon>
        <taxon>Alphaproteobacteria</taxon>
        <taxon>Rhodospirillales</taxon>
        <taxon>Dongiaceae</taxon>
        <taxon>Aliidongia</taxon>
    </lineage>
</organism>
<comment type="caution">
    <text evidence="2">The sequence shown here is derived from an EMBL/GenBank/DDBJ whole genome shotgun (WGS) entry which is preliminary data.</text>
</comment>
<dbReference type="Gene3D" id="2.60.120.10">
    <property type="entry name" value="Jelly Rolls"/>
    <property type="match status" value="1"/>
</dbReference>
<dbReference type="Pfam" id="PF00903">
    <property type="entry name" value="Glyoxalase"/>
    <property type="match status" value="1"/>
</dbReference>
<protein>
    <recommendedName>
        <fullName evidence="1">VOC domain-containing protein</fullName>
    </recommendedName>
</protein>
<dbReference type="CDD" id="cd02224">
    <property type="entry name" value="cupin_SPO2919-like"/>
    <property type="match status" value="1"/>
</dbReference>
<evidence type="ECO:0000313" key="3">
    <source>
        <dbReference type="Proteomes" id="UP000646365"/>
    </source>
</evidence>
<dbReference type="InterPro" id="IPR037523">
    <property type="entry name" value="VOC_core"/>
</dbReference>
<dbReference type="AlphaFoldDB" id="A0A8J3E394"/>
<dbReference type="Proteomes" id="UP000646365">
    <property type="component" value="Unassembled WGS sequence"/>
</dbReference>
<dbReference type="InterPro" id="IPR014710">
    <property type="entry name" value="RmlC-like_jellyroll"/>
</dbReference>
<reference evidence="2" key="1">
    <citation type="journal article" date="2014" name="Int. J. Syst. Evol. Microbiol.">
        <title>Complete genome sequence of Corynebacterium casei LMG S-19264T (=DSM 44701T), isolated from a smear-ripened cheese.</title>
        <authorList>
            <consortium name="US DOE Joint Genome Institute (JGI-PGF)"/>
            <person name="Walter F."/>
            <person name="Albersmeier A."/>
            <person name="Kalinowski J."/>
            <person name="Ruckert C."/>
        </authorList>
    </citation>
    <scope>NUCLEOTIDE SEQUENCE</scope>
    <source>
        <strain evidence="2">CGMCC 1.15725</strain>
    </source>
</reference>
<dbReference type="InterPro" id="IPR011051">
    <property type="entry name" value="RmlC_Cupin_sf"/>
</dbReference>
<keyword evidence="3" id="KW-1185">Reference proteome</keyword>
<evidence type="ECO:0000259" key="1">
    <source>
        <dbReference type="PROSITE" id="PS51819"/>
    </source>
</evidence>
<dbReference type="PROSITE" id="PS51819">
    <property type="entry name" value="VOC"/>
    <property type="match status" value="1"/>
</dbReference>
<accession>A0A8J3E394</accession>
<dbReference type="PANTHER" id="PTHR21366">
    <property type="entry name" value="GLYOXALASE FAMILY PROTEIN"/>
    <property type="match status" value="1"/>
</dbReference>
<dbReference type="InterPro" id="IPR050383">
    <property type="entry name" value="GlyoxalaseI/FosfomycinResist"/>
</dbReference>
<sequence length="325" mass="35833">MAAARFGAIIARMTERPPCIRHYSEIQNPDNSRYETSDELLSIGSPFGRRLGLTRIGIHHELVPPGRRTSFPHAESAEEEFVYVIEGHPDVWLDGVLYPLEPGDAVGFPAGTGQAHTFLNNTNRDVRLLVVGEVAKAENRIRYPLNPAQEALRSDVWTDAPARPMGSHDGIPRPGTRKVVDDTIGRVERDVINRVEHDVINRVDHFVLTVADIEKTCAFYTAALGMRVVSENGRHALHFGRHKINLHQRGREFSPRALHPTPGSGDFCLIADGPLSEIEARLAAAGVPIELGPVERNGALGPMQSVYFRDPDQNLVEVSCYPAGV</sequence>
<dbReference type="EMBL" id="BMJQ01000010">
    <property type="protein sequence ID" value="GGF28439.1"/>
    <property type="molecule type" value="Genomic_DNA"/>
</dbReference>
<dbReference type="SUPFAM" id="SSF51182">
    <property type="entry name" value="RmlC-like cupins"/>
    <property type="match status" value="1"/>
</dbReference>
<proteinExistence type="predicted"/>
<gene>
    <name evidence="2" type="ORF">GCM10011611_38100</name>
</gene>
<dbReference type="PANTHER" id="PTHR21366:SF14">
    <property type="entry name" value="GLYOXALASE DOMAIN-CONTAINING PROTEIN 5"/>
    <property type="match status" value="1"/>
</dbReference>
<reference evidence="2" key="2">
    <citation type="submission" date="2020-09" db="EMBL/GenBank/DDBJ databases">
        <authorList>
            <person name="Sun Q."/>
            <person name="Zhou Y."/>
        </authorList>
    </citation>
    <scope>NUCLEOTIDE SEQUENCE</scope>
    <source>
        <strain evidence="2">CGMCC 1.15725</strain>
    </source>
</reference>
<dbReference type="Gene3D" id="3.10.180.10">
    <property type="entry name" value="2,3-Dihydroxybiphenyl 1,2-Dioxygenase, domain 1"/>
    <property type="match status" value="1"/>
</dbReference>
<evidence type="ECO:0000313" key="2">
    <source>
        <dbReference type="EMBL" id="GGF28439.1"/>
    </source>
</evidence>
<dbReference type="InterPro" id="IPR004360">
    <property type="entry name" value="Glyas_Fos-R_dOase_dom"/>
</dbReference>
<dbReference type="SUPFAM" id="SSF54593">
    <property type="entry name" value="Glyoxalase/Bleomycin resistance protein/Dihydroxybiphenyl dioxygenase"/>
    <property type="match status" value="1"/>
</dbReference>
<dbReference type="InterPro" id="IPR013096">
    <property type="entry name" value="Cupin_2"/>
</dbReference>
<dbReference type="CDD" id="cd07253">
    <property type="entry name" value="GLOD5"/>
    <property type="match status" value="1"/>
</dbReference>